<dbReference type="PROSITE" id="PS50067">
    <property type="entry name" value="KINESIN_MOTOR_2"/>
    <property type="match status" value="1"/>
</dbReference>
<evidence type="ECO:0000256" key="6">
    <source>
        <dbReference type="ARBA" id="ARBA00023175"/>
    </source>
</evidence>
<evidence type="ECO:0000259" key="10">
    <source>
        <dbReference type="PROSITE" id="PS50067"/>
    </source>
</evidence>
<dbReference type="Proteomes" id="UP000239757">
    <property type="component" value="Unassembled WGS sequence"/>
</dbReference>
<feature type="compositionally biased region" description="Polar residues" evidence="9">
    <location>
        <begin position="937"/>
        <end position="948"/>
    </location>
</feature>
<proteinExistence type="inferred from homology"/>
<dbReference type="FunFam" id="3.40.850.10:FF:000014">
    <property type="entry name" value="Kinesin-like protein KIN-7G"/>
    <property type="match status" value="1"/>
</dbReference>
<dbReference type="PANTHER" id="PTHR47968">
    <property type="entry name" value="CENTROMERE PROTEIN E"/>
    <property type="match status" value="1"/>
</dbReference>
<dbReference type="GO" id="GO:0008017">
    <property type="term" value="F:microtubule binding"/>
    <property type="evidence" value="ECO:0007669"/>
    <property type="project" value="InterPro"/>
</dbReference>
<feature type="coiled-coil region" evidence="8">
    <location>
        <begin position="699"/>
        <end position="726"/>
    </location>
</feature>
<feature type="compositionally biased region" description="Polar residues" evidence="9">
    <location>
        <begin position="585"/>
        <end position="628"/>
    </location>
</feature>
<dbReference type="InterPro" id="IPR019821">
    <property type="entry name" value="Kinesin_motor_CS"/>
</dbReference>
<dbReference type="InterPro" id="IPR036961">
    <property type="entry name" value="Kinesin_motor_dom_sf"/>
</dbReference>
<evidence type="ECO:0000313" key="11">
    <source>
        <dbReference type="EMBL" id="PPS10007.1"/>
    </source>
</evidence>
<comment type="similarity">
    <text evidence="1">Belongs to the TRAFAC class myosin-kinesin ATPase superfamily. Kinesin family. KIN-7 subfamily.</text>
</comment>
<feature type="region of interest" description="Disordered" evidence="9">
    <location>
        <begin position="1"/>
        <end position="52"/>
    </location>
</feature>
<dbReference type="InterPro" id="IPR027417">
    <property type="entry name" value="P-loop_NTPase"/>
</dbReference>
<evidence type="ECO:0000256" key="3">
    <source>
        <dbReference type="ARBA" id="ARBA00022741"/>
    </source>
</evidence>
<feature type="coiled-coil region" evidence="8">
    <location>
        <begin position="418"/>
        <end position="498"/>
    </location>
</feature>
<feature type="binding site" evidence="7">
    <location>
        <begin position="152"/>
        <end position="159"/>
    </location>
    <ligand>
        <name>ATP</name>
        <dbReference type="ChEBI" id="CHEBI:30616"/>
    </ligand>
</feature>
<dbReference type="PANTHER" id="PTHR47968:SF9">
    <property type="entry name" value="KINESIN-LIKE PROTEIN KIN-7K, CHLOROPLASTIC ISOFORM X1"/>
    <property type="match status" value="1"/>
</dbReference>
<feature type="domain" description="Kinesin motor" evidence="10">
    <location>
        <begin position="72"/>
        <end position="402"/>
    </location>
</feature>
<dbReference type="Gene3D" id="3.40.850.10">
    <property type="entry name" value="Kinesin motor domain"/>
    <property type="match status" value="1"/>
</dbReference>
<evidence type="ECO:0000313" key="12">
    <source>
        <dbReference type="Proteomes" id="UP000239757"/>
    </source>
</evidence>
<accession>A0A2P5Y375</accession>
<feature type="region of interest" description="Disordered" evidence="9">
    <location>
        <begin position="585"/>
        <end position="636"/>
    </location>
</feature>
<keyword evidence="6 7" id="KW-0505">Motor protein</keyword>
<keyword evidence="5 8" id="KW-0175">Coiled coil</keyword>
<keyword evidence="3 7" id="KW-0547">Nucleotide-binding</keyword>
<gene>
    <name evidence="11" type="ORF">GOBAR_AA10637</name>
</gene>
<feature type="compositionally biased region" description="Low complexity" evidence="9">
    <location>
        <begin position="12"/>
        <end position="32"/>
    </location>
</feature>
<name>A0A2P5Y375_GOSBA</name>
<feature type="compositionally biased region" description="Basic residues" evidence="9">
    <location>
        <begin position="1"/>
        <end position="11"/>
    </location>
</feature>
<dbReference type="OrthoDB" id="3176171at2759"/>
<dbReference type="SMART" id="SM00129">
    <property type="entry name" value="KISc"/>
    <property type="match status" value="1"/>
</dbReference>
<protein>
    <recommendedName>
        <fullName evidence="10">Kinesin motor domain-containing protein</fullName>
    </recommendedName>
</protein>
<reference evidence="11 12" key="1">
    <citation type="submission" date="2015-01" db="EMBL/GenBank/DDBJ databases">
        <title>Genome of allotetraploid Gossypium barbadense reveals genomic plasticity and fiber elongation in cotton evolution.</title>
        <authorList>
            <person name="Chen X."/>
            <person name="Liu X."/>
            <person name="Zhao B."/>
            <person name="Zheng H."/>
            <person name="Hu Y."/>
            <person name="Lu G."/>
            <person name="Yang C."/>
            <person name="Chen J."/>
            <person name="Shan C."/>
            <person name="Zhang L."/>
            <person name="Zhou Y."/>
            <person name="Wang L."/>
            <person name="Guo W."/>
            <person name="Bai Y."/>
            <person name="Ruan J."/>
            <person name="Shangguan X."/>
            <person name="Mao Y."/>
            <person name="Jiang J."/>
            <person name="Zhu Y."/>
            <person name="Lei J."/>
            <person name="Kang H."/>
            <person name="Chen S."/>
            <person name="He X."/>
            <person name="Wang R."/>
            <person name="Wang Y."/>
            <person name="Chen J."/>
            <person name="Wang L."/>
            <person name="Yu S."/>
            <person name="Wang B."/>
            <person name="Wei J."/>
            <person name="Song S."/>
            <person name="Lu X."/>
            <person name="Gao Z."/>
            <person name="Gu W."/>
            <person name="Deng X."/>
            <person name="Ma D."/>
            <person name="Wang S."/>
            <person name="Liang W."/>
            <person name="Fang L."/>
            <person name="Cai C."/>
            <person name="Zhu X."/>
            <person name="Zhou B."/>
            <person name="Zhang Y."/>
            <person name="Chen Z."/>
            <person name="Xu S."/>
            <person name="Zhu R."/>
            <person name="Wang S."/>
            <person name="Zhang T."/>
            <person name="Zhao G."/>
        </authorList>
    </citation>
    <scope>NUCLEOTIDE SEQUENCE [LARGE SCALE GENOMIC DNA]</scope>
    <source>
        <strain evidence="12">cv. Xinhai21</strain>
        <tissue evidence="11">Leaf</tissue>
    </source>
</reference>
<evidence type="ECO:0000256" key="8">
    <source>
        <dbReference type="SAM" id="Coils"/>
    </source>
</evidence>
<dbReference type="InterPro" id="IPR027640">
    <property type="entry name" value="Kinesin-like_fam"/>
</dbReference>
<dbReference type="AlphaFoldDB" id="A0A2P5Y375"/>
<evidence type="ECO:0000256" key="7">
    <source>
        <dbReference type="PROSITE-ProRule" id="PRU00283"/>
    </source>
</evidence>
<keyword evidence="4 7" id="KW-0067">ATP-binding</keyword>
<dbReference type="SUPFAM" id="SSF52540">
    <property type="entry name" value="P-loop containing nucleoside triphosphate hydrolases"/>
    <property type="match status" value="1"/>
</dbReference>
<evidence type="ECO:0000256" key="1">
    <source>
        <dbReference type="ARBA" id="ARBA00007310"/>
    </source>
</evidence>
<dbReference type="GO" id="GO:0007018">
    <property type="term" value="P:microtubule-based movement"/>
    <property type="evidence" value="ECO:0007669"/>
    <property type="project" value="InterPro"/>
</dbReference>
<sequence>MSSRRGSKSKKLGSSNSKAVNSPSSSTTSSSKHFPETSIDCQSSPASSSARSKPQCFYSENLHVDADRSKENVTVTVRFRPLSPREIRLGEEIAWYADGETIVRNEHNPSIAYAYDRVFGPTTTTRHVYDVAAQHVVSGAMEGINGTIFAYGVTSSGKTHTMHCLYITYTAFSKDGDQRSPGIIPLAVKDAFSIIQEVVNDLLNPAGQNLRIREDAQGTFVEGVKEEVVLSPAHALSLIAAGEEHRHVGSTNFNLLSSRSHTIFTLTIESSSCGENNEGEAVNLSQLNLIDLAGSESSKAETTGVRRKEGSYINKSLLTLGTVISKLTDGRATHIPYRDSKLTRLLQSSLSGHGRVSVNKKIIETCSVILFSKKLICTVTPSSSNTEETHNTLKFAHRAKHIEIQAAQNKVCLYAIGIIDEKSLIKKYQNEIRSLKEELEQLKRGIVSIPQLKDIGEDDIVLLKQKLEDGQVKLQSRLEQEEEAKAALLSRIQRLTKLILVSTKASQSSRFPQRPGLRRRHSFGEEELAYLPHRRRDLILDEENVELYVSLEENAGEDTVKEEKKTRKHGLLNWLKLRKRDTGTGILTSASDKSSGIKSNSTPSTPQAGSSNFHAESRLSQSIVTGSSPPMDLLSDARHDREAPEDNFLGQETPLTSLKTIDQIDLLREQQKILSGEVALHSSALKRLSEEAMRNPQNEQQIQVEMKKLSDEIRGKNEQIASLEKQIAESILVSPNKMEKPEISQSVAELVSQLNEKSFELESLANLPEIENYLLAFHHDLKRGDHVKAADNRIIQEQLNLKICECEGLQETVASLKQQLSDALESQNVSPIAPNSQQFGGMKGLQMDNEAAASKDSDEDLLLAQVAEIEELKQKVVELTESKEQLELRNQKLAEESSYAKGLASAAAVELKALSEEVTKLINHNERLTAELAAAKNSPTQRRTSTLRNSRRESLTKRHDQLGSPSDLKKELAMSKERELSYEAALIERDHREAELQRKVEESKQREAYLENELANMWVLVAKLKKSNGVDPVVSEST</sequence>
<feature type="compositionally biased region" description="Low complexity" evidence="9">
    <location>
        <begin position="43"/>
        <end position="52"/>
    </location>
</feature>
<keyword evidence="2" id="KW-0493">Microtubule</keyword>
<organism evidence="11 12">
    <name type="scientific">Gossypium barbadense</name>
    <name type="common">Sea Island cotton</name>
    <name type="synonym">Hibiscus barbadensis</name>
    <dbReference type="NCBI Taxonomy" id="3634"/>
    <lineage>
        <taxon>Eukaryota</taxon>
        <taxon>Viridiplantae</taxon>
        <taxon>Streptophyta</taxon>
        <taxon>Embryophyta</taxon>
        <taxon>Tracheophyta</taxon>
        <taxon>Spermatophyta</taxon>
        <taxon>Magnoliopsida</taxon>
        <taxon>eudicotyledons</taxon>
        <taxon>Gunneridae</taxon>
        <taxon>Pentapetalae</taxon>
        <taxon>rosids</taxon>
        <taxon>malvids</taxon>
        <taxon>Malvales</taxon>
        <taxon>Malvaceae</taxon>
        <taxon>Malvoideae</taxon>
        <taxon>Gossypium</taxon>
    </lineage>
</organism>
<evidence type="ECO:0000256" key="9">
    <source>
        <dbReference type="SAM" id="MobiDB-lite"/>
    </source>
</evidence>
<evidence type="ECO:0000256" key="5">
    <source>
        <dbReference type="ARBA" id="ARBA00023054"/>
    </source>
</evidence>
<dbReference type="EMBL" id="KZ663789">
    <property type="protein sequence ID" value="PPS10007.1"/>
    <property type="molecule type" value="Genomic_DNA"/>
</dbReference>
<feature type="region of interest" description="Disordered" evidence="9">
    <location>
        <begin position="932"/>
        <end position="968"/>
    </location>
</feature>
<dbReference type="CDD" id="cd01374">
    <property type="entry name" value="KISc_CENP_E"/>
    <property type="match status" value="1"/>
</dbReference>
<evidence type="ECO:0000256" key="2">
    <source>
        <dbReference type="ARBA" id="ARBA00022701"/>
    </source>
</evidence>
<dbReference type="InterPro" id="IPR001752">
    <property type="entry name" value="Kinesin_motor_dom"/>
</dbReference>
<dbReference type="GO" id="GO:0005874">
    <property type="term" value="C:microtubule"/>
    <property type="evidence" value="ECO:0007669"/>
    <property type="project" value="UniProtKB-KW"/>
</dbReference>
<dbReference type="PRINTS" id="PR00380">
    <property type="entry name" value="KINESINHEAVY"/>
</dbReference>
<dbReference type="GO" id="GO:0003777">
    <property type="term" value="F:microtubule motor activity"/>
    <property type="evidence" value="ECO:0007669"/>
    <property type="project" value="InterPro"/>
</dbReference>
<dbReference type="GO" id="GO:0005524">
    <property type="term" value="F:ATP binding"/>
    <property type="evidence" value="ECO:0007669"/>
    <property type="project" value="UniProtKB-UniRule"/>
</dbReference>
<evidence type="ECO:0000256" key="4">
    <source>
        <dbReference type="ARBA" id="ARBA00022840"/>
    </source>
</evidence>
<dbReference type="Pfam" id="PF00225">
    <property type="entry name" value="Kinesin"/>
    <property type="match status" value="1"/>
</dbReference>
<feature type="compositionally biased region" description="Basic and acidic residues" evidence="9">
    <location>
        <begin position="950"/>
        <end position="968"/>
    </location>
</feature>
<dbReference type="PROSITE" id="PS00411">
    <property type="entry name" value="KINESIN_MOTOR_1"/>
    <property type="match status" value="1"/>
</dbReference>